<dbReference type="InterPro" id="IPR036249">
    <property type="entry name" value="Thioredoxin-like_sf"/>
</dbReference>
<dbReference type="PANTHER" id="PTHR45669:SF30">
    <property type="entry name" value="OS04G0641300 PROTEIN"/>
    <property type="match status" value="1"/>
</dbReference>
<evidence type="ECO:0000259" key="2">
    <source>
        <dbReference type="Pfam" id="PF00462"/>
    </source>
</evidence>
<evidence type="ECO:0000256" key="1">
    <source>
        <dbReference type="SAM" id="MobiDB-lite"/>
    </source>
</evidence>
<dbReference type="CDD" id="cd03031">
    <property type="entry name" value="GRX_GRX_like"/>
    <property type="match status" value="1"/>
</dbReference>
<dbReference type="InterPro" id="IPR002109">
    <property type="entry name" value="Glutaredoxin"/>
</dbReference>
<dbReference type="PANTHER" id="PTHR45669">
    <property type="entry name" value="GLUTAREDOXIN DOMAIN-CONTAINING CYSTEINE-RICH PROTEIN CG12206-RELATED"/>
    <property type="match status" value="1"/>
</dbReference>
<comment type="caution">
    <text evidence="3">The sequence shown here is derived from an EMBL/GenBank/DDBJ whole genome shotgun (WGS) entry which is preliminary data.</text>
</comment>
<dbReference type="AlphaFoldDB" id="A0A8K0MYF3"/>
<dbReference type="PROSITE" id="PS51354">
    <property type="entry name" value="GLUTAREDOXIN_2"/>
    <property type="match status" value="1"/>
</dbReference>
<accession>A0A8K0MYF3</accession>
<dbReference type="SUPFAM" id="SSF52833">
    <property type="entry name" value="Thioredoxin-like"/>
    <property type="match status" value="1"/>
</dbReference>
<organism evidence="3 4">
    <name type="scientific">Cocos nucifera</name>
    <name type="common">Coconut palm</name>
    <dbReference type="NCBI Taxonomy" id="13894"/>
    <lineage>
        <taxon>Eukaryota</taxon>
        <taxon>Viridiplantae</taxon>
        <taxon>Streptophyta</taxon>
        <taxon>Embryophyta</taxon>
        <taxon>Tracheophyta</taxon>
        <taxon>Spermatophyta</taxon>
        <taxon>Magnoliopsida</taxon>
        <taxon>Liliopsida</taxon>
        <taxon>Arecaceae</taxon>
        <taxon>Arecoideae</taxon>
        <taxon>Cocoseae</taxon>
        <taxon>Attaleinae</taxon>
        <taxon>Cocos</taxon>
    </lineage>
</organism>
<gene>
    <name evidence="3" type="ORF">COCNU_03G006170</name>
</gene>
<evidence type="ECO:0000313" key="4">
    <source>
        <dbReference type="Proteomes" id="UP000797356"/>
    </source>
</evidence>
<feature type="compositionally biased region" description="Polar residues" evidence="1">
    <location>
        <begin position="134"/>
        <end position="144"/>
    </location>
</feature>
<keyword evidence="4" id="KW-1185">Reference proteome</keyword>
<dbReference type="Pfam" id="PF23733">
    <property type="entry name" value="GRXCR1-2_C"/>
    <property type="match status" value="1"/>
</dbReference>
<proteinExistence type="predicted"/>
<feature type="region of interest" description="Disordered" evidence="1">
    <location>
        <begin position="123"/>
        <end position="144"/>
    </location>
</feature>
<feature type="region of interest" description="Disordered" evidence="1">
    <location>
        <begin position="1"/>
        <end position="60"/>
    </location>
</feature>
<dbReference type="Gene3D" id="3.40.30.10">
    <property type="entry name" value="Glutaredoxin"/>
    <property type="match status" value="1"/>
</dbReference>
<name>A0A8K0MYF3_COCNU</name>
<dbReference type="OrthoDB" id="423313at2759"/>
<protein>
    <recommendedName>
        <fullName evidence="2">Glutaredoxin domain-containing protein</fullName>
    </recommendedName>
</protein>
<reference evidence="3" key="1">
    <citation type="journal article" date="2017" name="Gigascience">
        <title>The genome draft of coconut (Cocos nucifera).</title>
        <authorList>
            <person name="Xiao Y."/>
            <person name="Xu P."/>
            <person name="Fan H."/>
            <person name="Baudouin L."/>
            <person name="Xia W."/>
            <person name="Bocs S."/>
            <person name="Xu J."/>
            <person name="Li Q."/>
            <person name="Guo A."/>
            <person name="Zhou L."/>
            <person name="Li J."/>
            <person name="Wu Y."/>
            <person name="Ma Z."/>
            <person name="Armero A."/>
            <person name="Issali A.E."/>
            <person name="Liu N."/>
            <person name="Peng M."/>
            <person name="Yang Y."/>
        </authorList>
    </citation>
    <scope>NUCLEOTIDE SEQUENCE</scope>
    <source>
        <tissue evidence="3">Spear leaf of Hainan Tall coconut</tissue>
    </source>
</reference>
<feature type="domain" description="Glutaredoxin" evidence="2">
    <location>
        <begin position="235"/>
        <end position="302"/>
    </location>
</feature>
<dbReference type="Proteomes" id="UP000797356">
    <property type="component" value="Chromosome 3"/>
</dbReference>
<reference evidence="3" key="2">
    <citation type="submission" date="2019-07" db="EMBL/GenBank/DDBJ databases">
        <authorList>
            <person name="Yang Y."/>
            <person name="Bocs S."/>
            <person name="Baudouin L."/>
        </authorList>
    </citation>
    <scope>NUCLEOTIDE SEQUENCE</scope>
    <source>
        <tissue evidence="3">Spear leaf of Hainan Tall coconut</tissue>
    </source>
</reference>
<evidence type="ECO:0000313" key="3">
    <source>
        <dbReference type="EMBL" id="KAG1334498.1"/>
    </source>
</evidence>
<sequence length="398" mass="44382">MGCTTSKQARRDLRRSPSPLPRSRSIPHQPKPGCTNPSTTLGSLIYGPPAPDTDDRSKDLSTELVKAKAWSVMIEKRILKTPTETPPNEPETIDAYELMAGLEDSTPLRPPIATLDRHSFSFPTTRDVEPVPQSKLSSKSSNGAASLGLPRITAADFDPEIISNFRKALEDLSPQLRSPQSAKTASRWKNRCAESTGIVRTRIDAFQEIIDAKRAKATKISQCGKCPSGGQRKVVLYFTSLRGVRKTYEECYLVRMILRGYQVCIDERDVSMDRGFRDELTEIIGTEYGGGSWLPRVFANGRDLGGAEEVRQMHESGELGKAMEDCTEEFAEKGGRGRPCQACSDMRFVLCERCSGSCKLYLEEEMEEEEEEWEDVKCGFRRCPDCNENGLVRCPVCC</sequence>
<dbReference type="Pfam" id="PF00462">
    <property type="entry name" value="Glutaredoxin"/>
    <property type="match status" value="1"/>
</dbReference>
<dbReference type="EMBL" id="CM017874">
    <property type="protein sequence ID" value="KAG1334498.1"/>
    <property type="molecule type" value="Genomic_DNA"/>
</dbReference>